<evidence type="ECO:0000256" key="1">
    <source>
        <dbReference type="SAM" id="MobiDB-lite"/>
    </source>
</evidence>
<dbReference type="Proteomes" id="UP000054097">
    <property type="component" value="Unassembled WGS sequence"/>
</dbReference>
<name>A0A0C3B2R5_SERVB</name>
<feature type="compositionally biased region" description="Low complexity" evidence="1">
    <location>
        <begin position="37"/>
        <end position="53"/>
    </location>
</feature>
<feature type="compositionally biased region" description="Polar residues" evidence="1">
    <location>
        <begin position="86"/>
        <end position="95"/>
    </location>
</feature>
<reference evidence="2 3" key="1">
    <citation type="submission" date="2014-04" db="EMBL/GenBank/DDBJ databases">
        <authorList>
            <consortium name="DOE Joint Genome Institute"/>
            <person name="Kuo A."/>
            <person name="Zuccaro A."/>
            <person name="Kohler A."/>
            <person name="Nagy L.G."/>
            <person name="Floudas D."/>
            <person name="Copeland A."/>
            <person name="Barry K.W."/>
            <person name="Cichocki N."/>
            <person name="Veneault-Fourrey C."/>
            <person name="LaButti K."/>
            <person name="Lindquist E.A."/>
            <person name="Lipzen A."/>
            <person name="Lundell T."/>
            <person name="Morin E."/>
            <person name="Murat C."/>
            <person name="Sun H."/>
            <person name="Tunlid A."/>
            <person name="Henrissat B."/>
            <person name="Grigoriev I.V."/>
            <person name="Hibbett D.S."/>
            <person name="Martin F."/>
            <person name="Nordberg H.P."/>
            <person name="Cantor M.N."/>
            <person name="Hua S.X."/>
        </authorList>
    </citation>
    <scope>NUCLEOTIDE SEQUENCE [LARGE SCALE GENOMIC DNA]</scope>
    <source>
        <strain evidence="2 3">MAFF 305830</strain>
    </source>
</reference>
<dbReference type="PANTHER" id="PTHR43591:SF105">
    <property type="entry name" value="METHYLTRANSFERASE DOMAIN-CONTAINING PROTEIN-RELATED"/>
    <property type="match status" value="1"/>
</dbReference>
<keyword evidence="3" id="KW-1185">Reference proteome</keyword>
<feature type="region of interest" description="Disordered" evidence="1">
    <location>
        <begin position="1"/>
        <end position="58"/>
    </location>
</feature>
<evidence type="ECO:0000313" key="3">
    <source>
        <dbReference type="Proteomes" id="UP000054097"/>
    </source>
</evidence>
<dbReference type="STRING" id="933852.A0A0C3B2R5"/>
<dbReference type="InterPro" id="IPR029063">
    <property type="entry name" value="SAM-dependent_MTases_sf"/>
</dbReference>
<organism evidence="2 3">
    <name type="scientific">Serendipita vermifera MAFF 305830</name>
    <dbReference type="NCBI Taxonomy" id="933852"/>
    <lineage>
        <taxon>Eukaryota</taxon>
        <taxon>Fungi</taxon>
        <taxon>Dikarya</taxon>
        <taxon>Basidiomycota</taxon>
        <taxon>Agaricomycotina</taxon>
        <taxon>Agaricomycetes</taxon>
        <taxon>Sebacinales</taxon>
        <taxon>Serendipitaceae</taxon>
        <taxon>Serendipita</taxon>
    </lineage>
</organism>
<dbReference type="AlphaFoldDB" id="A0A0C3B2R5"/>
<feature type="region of interest" description="Disordered" evidence="1">
    <location>
        <begin position="73"/>
        <end position="114"/>
    </location>
</feature>
<accession>A0A0C3B2R5</accession>
<gene>
    <name evidence="2" type="ORF">M408DRAFT_204611</name>
</gene>
<proteinExistence type="predicted"/>
<protein>
    <submittedName>
        <fullName evidence="2">Uncharacterized protein</fullName>
    </submittedName>
</protein>
<dbReference type="Gene3D" id="3.40.50.150">
    <property type="entry name" value="Vaccinia Virus protein VP39"/>
    <property type="match status" value="1"/>
</dbReference>
<dbReference type="Pfam" id="PF13489">
    <property type="entry name" value="Methyltransf_23"/>
    <property type="match status" value="1"/>
</dbReference>
<sequence length="521" mass="57847">MAAPSPLNRHGDAGVPSIRHNNTLRAELGHPKFTNQTLTPSTPSSSSKPNTPSALGPFQARYDQLPVNSASTSYASSISHARTTHSEYSSMQSETGKQRRENKHDEDDAGSVYSYNSTRDVSNFVKELHGRIFNNLNESYLLPSDQPEWVRLDKQGSALAIAFDGLYPCRELVEAVLQPVEGGPQKKILDLGCGTGAWAMQMAIKFPHAAVLGVDVAPTPMDQSMFPPNLSLEIDDITLGLSHFAGQYDLVHMRCVSAGLNDIHKTMEDVQLCLKPGGMVLIVDGEITMPAEDRFKMVPFKRMPGDGTETNVVSDEGSSFRRLIWEACEACEIAGADLTRSYDFNDRGLWESPLCDPETCRSGGVDLPIGPWATSPDPGETQLLQYVGLLMRQNILSINFAYHAILRKHGMAQETLDQWAENVTKELEECNPKQWVRFRFYLGRRRAGPNLPAPPLPDLPEPVAQTTTRSRYPAYDLYTTKEENDARMRLRHSCYGIYPPSVLRRAYQEMLDRDGVPGAST</sequence>
<dbReference type="GO" id="GO:0008168">
    <property type="term" value="F:methyltransferase activity"/>
    <property type="evidence" value="ECO:0007669"/>
    <property type="project" value="TreeGrafter"/>
</dbReference>
<reference evidence="3" key="2">
    <citation type="submission" date="2015-01" db="EMBL/GenBank/DDBJ databases">
        <title>Evolutionary Origins and Diversification of the Mycorrhizal Mutualists.</title>
        <authorList>
            <consortium name="DOE Joint Genome Institute"/>
            <consortium name="Mycorrhizal Genomics Consortium"/>
            <person name="Kohler A."/>
            <person name="Kuo A."/>
            <person name="Nagy L.G."/>
            <person name="Floudas D."/>
            <person name="Copeland A."/>
            <person name="Barry K.W."/>
            <person name="Cichocki N."/>
            <person name="Veneault-Fourrey C."/>
            <person name="LaButti K."/>
            <person name="Lindquist E.A."/>
            <person name="Lipzen A."/>
            <person name="Lundell T."/>
            <person name="Morin E."/>
            <person name="Murat C."/>
            <person name="Riley R."/>
            <person name="Ohm R."/>
            <person name="Sun H."/>
            <person name="Tunlid A."/>
            <person name="Henrissat B."/>
            <person name="Grigoriev I.V."/>
            <person name="Hibbett D.S."/>
            <person name="Martin F."/>
        </authorList>
    </citation>
    <scope>NUCLEOTIDE SEQUENCE [LARGE SCALE GENOMIC DNA]</scope>
    <source>
        <strain evidence="3">MAFF 305830</strain>
    </source>
</reference>
<dbReference type="HOGENOM" id="CLU_010595_5_0_1"/>
<feature type="compositionally biased region" description="Basic and acidic residues" evidence="1">
    <location>
        <begin position="96"/>
        <end position="106"/>
    </location>
</feature>
<evidence type="ECO:0000313" key="2">
    <source>
        <dbReference type="EMBL" id="KIM25816.1"/>
    </source>
</evidence>
<dbReference type="CDD" id="cd02440">
    <property type="entry name" value="AdoMet_MTases"/>
    <property type="match status" value="1"/>
</dbReference>
<dbReference type="EMBL" id="KN824311">
    <property type="protein sequence ID" value="KIM25816.1"/>
    <property type="molecule type" value="Genomic_DNA"/>
</dbReference>
<dbReference type="SUPFAM" id="SSF53335">
    <property type="entry name" value="S-adenosyl-L-methionine-dependent methyltransferases"/>
    <property type="match status" value="1"/>
</dbReference>
<dbReference type="PANTHER" id="PTHR43591">
    <property type="entry name" value="METHYLTRANSFERASE"/>
    <property type="match status" value="1"/>
</dbReference>
<dbReference type="OrthoDB" id="2013972at2759"/>